<dbReference type="InterPro" id="IPR050463">
    <property type="entry name" value="Gfo/Idh/MocA_oxidrdct_glycsds"/>
</dbReference>
<dbReference type="SUPFAM" id="SSF55347">
    <property type="entry name" value="Glyceraldehyde-3-phosphate dehydrogenase-like, C-terminal domain"/>
    <property type="match status" value="1"/>
</dbReference>
<dbReference type="SUPFAM" id="SSF51735">
    <property type="entry name" value="NAD(P)-binding Rossmann-fold domains"/>
    <property type="match status" value="1"/>
</dbReference>
<organism evidence="3 4">
    <name type="scientific">Saltatorellus ferox</name>
    <dbReference type="NCBI Taxonomy" id="2528018"/>
    <lineage>
        <taxon>Bacteria</taxon>
        <taxon>Pseudomonadati</taxon>
        <taxon>Planctomycetota</taxon>
        <taxon>Planctomycetia</taxon>
        <taxon>Planctomycetia incertae sedis</taxon>
        <taxon>Saltatorellus</taxon>
    </lineage>
</organism>
<gene>
    <name evidence="3" type="primary">iolG_5</name>
    <name evidence="3" type="ORF">Poly30_27530</name>
</gene>
<dbReference type="InterPro" id="IPR036291">
    <property type="entry name" value="NAD(P)-bd_dom_sf"/>
</dbReference>
<evidence type="ECO:0000259" key="2">
    <source>
        <dbReference type="Pfam" id="PF19051"/>
    </source>
</evidence>
<proteinExistence type="predicted"/>
<dbReference type="GO" id="GO:0000166">
    <property type="term" value="F:nucleotide binding"/>
    <property type="evidence" value="ECO:0007669"/>
    <property type="project" value="InterPro"/>
</dbReference>
<name>A0A518ET17_9BACT</name>
<dbReference type="Gene3D" id="3.30.360.10">
    <property type="entry name" value="Dihydrodipicolinate Reductase, domain 2"/>
    <property type="match status" value="1"/>
</dbReference>
<sequence>MVVPRAIGTSSIETLNVACVGVGGMGAGDLSATASGKNVRIVALCDVDSNHLGSAAKDHAGARTFRDYRRMLDAMDKDIDAVVVATPDHMHGSIALAAMGLGKHVYCQKPIAHNLHECREMAALAADTGVVTQMGTQIHSHTAYRTAVAALRTGVIGKVQEAHLWVRKSWGGDVAGRPDKSDVVPDHLDWDLWLGVAKERPYVDGLYHPSQWRRWLDFGSGTLGDMGCHIFDPVFAALGIGAPKSVTSHGPAHFQEMFAPNGDFLYEFPGTDQTAETIQFRWTDGDAEIATEKAQLPEGETLPGAGSFLVGEKGVMVIPHWAAPRFYSNGEKMDVEIETLPSKEHRNEWTDACRGEGETSTPFSYACPLTEAVLLGTVAGHFPGQKLSWNSEAMEFDHYLATALTQRIYRKGWQV</sequence>
<dbReference type="Pfam" id="PF01408">
    <property type="entry name" value="GFO_IDH_MocA"/>
    <property type="match status" value="1"/>
</dbReference>
<feature type="domain" description="Gfo/Idh/MocA-like oxidoreductase N-terminal" evidence="1">
    <location>
        <begin position="15"/>
        <end position="135"/>
    </location>
</feature>
<protein>
    <submittedName>
        <fullName evidence="3">Inositol 2-dehydrogenase</fullName>
        <ecNumber evidence="3">1.1.1.18</ecNumber>
    </submittedName>
</protein>
<keyword evidence="4" id="KW-1185">Reference proteome</keyword>
<evidence type="ECO:0000313" key="4">
    <source>
        <dbReference type="Proteomes" id="UP000320390"/>
    </source>
</evidence>
<dbReference type="Proteomes" id="UP000320390">
    <property type="component" value="Chromosome"/>
</dbReference>
<dbReference type="PANTHER" id="PTHR43818">
    <property type="entry name" value="BCDNA.GH03377"/>
    <property type="match status" value="1"/>
</dbReference>
<reference evidence="3 4" key="1">
    <citation type="submission" date="2019-02" db="EMBL/GenBank/DDBJ databases">
        <title>Deep-cultivation of Planctomycetes and their phenomic and genomic characterization uncovers novel biology.</title>
        <authorList>
            <person name="Wiegand S."/>
            <person name="Jogler M."/>
            <person name="Boedeker C."/>
            <person name="Pinto D."/>
            <person name="Vollmers J."/>
            <person name="Rivas-Marin E."/>
            <person name="Kohn T."/>
            <person name="Peeters S.H."/>
            <person name="Heuer A."/>
            <person name="Rast P."/>
            <person name="Oberbeckmann S."/>
            <person name="Bunk B."/>
            <person name="Jeske O."/>
            <person name="Meyerdierks A."/>
            <person name="Storesund J.E."/>
            <person name="Kallscheuer N."/>
            <person name="Luecker S."/>
            <person name="Lage O.M."/>
            <person name="Pohl T."/>
            <person name="Merkel B.J."/>
            <person name="Hornburger P."/>
            <person name="Mueller R.-W."/>
            <person name="Bruemmer F."/>
            <person name="Labrenz M."/>
            <person name="Spormann A.M."/>
            <person name="Op den Camp H."/>
            <person name="Overmann J."/>
            <person name="Amann R."/>
            <person name="Jetten M.S.M."/>
            <person name="Mascher T."/>
            <person name="Medema M.H."/>
            <person name="Devos D.P."/>
            <person name="Kaster A.-K."/>
            <person name="Ovreas L."/>
            <person name="Rohde M."/>
            <person name="Galperin M.Y."/>
            <person name="Jogler C."/>
        </authorList>
    </citation>
    <scope>NUCLEOTIDE SEQUENCE [LARGE SCALE GENOMIC DNA]</scope>
    <source>
        <strain evidence="3 4">Poly30</strain>
    </source>
</reference>
<dbReference type="InterPro" id="IPR043906">
    <property type="entry name" value="Gfo/Idh/MocA_OxRdtase_bact_C"/>
</dbReference>
<feature type="domain" description="Gfo/Idh/MocA-like oxidoreductase bacterial type C-terminal" evidence="2">
    <location>
        <begin position="180"/>
        <end position="240"/>
    </location>
</feature>
<dbReference type="AlphaFoldDB" id="A0A518ET17"/>
<dbReference type="Pfam" id="PF19051">
    <property type="entry name" value="GFO_IDH_MocA_C2"/>
    <property type="match status" value="1"/>
</dbReference>
<evidence type="ECO:0000313" key="3">
    <source>
        <dbReference type="EMBL" id="QDV07234.1"/>
    </source>
</evidence>
<keyword evidence="3" id="KW-0560">Oxidoreductase</keyword>
<dbReference type="GO" id="GO:0050112">
    <property type="term" value="F:inositol 2-dehydrogenase (NAD+) activity"/>
    <property type="evidence" value="ECO:0007669"/>
    <property type="project" value="UniProtKB-EC"/>
</dbReference>
<dbReference type="InterPro" id="IPR000683">
    <property type="entry name" value="Gfo/Idh/MocA-like_OxRdtase_N"/>
</dbReference>
<evidence type="ECO:0000259" key="1">
    <source>
        <dbReference type="Pfam" id="PF01408"/>
    </source>
</evidence>
<dbReference type="EC" id="1.1.1.18" evidence="3"/>
<dbReference type="Gene3D" id="3.40.50.720">
    <property type="entry name" value="NAD(P)-binding Rossmann-like Domain"/>
    <property type="match status" value="1"/>
</dbReference>
<dbReference type="PANTHER" id="PTHR43818:SF10">
    <property type="entry name" value="NADH-DEPENDENT DEHYDROGENASE-RELATED"/>
    <property type="match status" value="1"/>
</dbReference>
<accession>A0A518ET17</accession>
<dbReference type="EMBL" id="CP036434">
    <property type="protein sequence ID" value="QDV07234.1"/>
    <property type="molecule type" value="Genomic_DNA"/>
</dbReference>